<reference evidence="3 4" key="1">
    <citation type="submission" date="2019-02" db="EMBL/GenBank/DDBJ databases">
        <title>Draft genome sequence of Arthrospira platensis NIES-3787.</title>
        <authorList>
            <person name="Yamaguchi H."/>
            <person name="Suzuki S."/>
            <person name="Kawachi M."/>
        </authorList>
    </citation>
    <scope>NUCLEOTIDE SEQUENCE [LARGE SCALE GENOMIC DNA]</scope>
    <source>
        <strain evidence="3 4">NIES-3787</strain>
    </source>
</reference>
<dbReference type="RefSeq" id="WP_159249876.1">
    <property type="nucleotide sequence ID" value="NZ_BJCH01000030.1"/>
</dbReference>
<accession>A0A6H9G8J5</accession>
<keyword evidence="2" id="KW-0812">Transmembrane</keyword>
<keyword evidence="1" id="KW-0175">Coiled coil</keyword>
<evidence type="ECO:0000313" key="4">
    <source>
        <dbReference type="Proteomes" id="UP000438874"/>
    </source>
</evidence>
<evidence type="ECO:0000256" key="2">
    <source>
        <dbReference type="SAM" id="Phobius"/>
    </source>
</evidence>
<keyword evidence="2" id="KW-1133">Transmembrane helix</keyword>
<protein>
    <submittedName>
        <fullName evidence="3">Uncharacterized protein</fullName>
    </submittedName>
</protein>
<dbReference type="Proteomes" id="UP000438874">
    <property type="component" value="Unassembled WGS sequence"/>
</dbReference>
<organism evidence="3 4">
    <name type="scientific">Microcystis aeruginosa NIES-3787</name>
    <dbReference type="NCBI Taxonomy" id="2517782"/>
    <lineage>
        <taxon>Bacteria</taxon>
        <taxon>Bacillati</taxon>
        <taxon>Cyanobacteriota</taxon>
        <taxon>Cyanophyceae</taxon>
        <taxon>Oscillatoriophycideae</taxon>
        <taxon>Chroococcales</taxon>
        <taxon>Microcystaceae</taxon>
        <taxon>Microcystis</taxon>
    </lineage>
</organism>
<keyword evidence="2" id="KW-0472">Membrane</keyword>
<proteinExistence type="predicted"/>
<comment type="caution">
    <text evidence="3">The sequence shown here is derived from an EMBL/GenBank/DDBJ whole genome shotgun (WGS) entry which is preliminary data.</text>
</comment>
<feature type="transmembrane region" description="Helical" evidence="2">
    <location>
        <begin position="135"/>
        <end position="152"/>
    </location>
</feature>
<gene>
    <name evidence="3" type="ORF">NIES3787_26570</name>
</gene>
<dbReference type="AlphaFoldDB" id="A0A6H9G8J5"/>
<feature type="coiled-coil region" evidence="1">
    <location>
        <begin position="80"/>
        <end position="129"/>
    </location>
</feature>
<evidence type="ECO:0000256" key="1">
    <source>
        <dbReference type="SAM" id="Coils"/>
    </source>
</evidence>
<name>A0A6H9G8J5_MICAE</name>
<evidence type="ECO:0000313" key="3">
    <source>
        <dbReference type="EMBL" id="GCL46957.1"/>
    </source>
</evidence>
<dbReference type="EMBL" id="BJCH01000030">
    <property type="protein sequence ID" value="GCL46957.1"/>
    <property type="molecule type" value="Genomic_DNA"/>
</dbReference>
<sequence length="175" mass="20353">MNTSQEILDDYYLALENIDRHHKQLLKVREDLMWHRDQLAQADELARRLDFSDLSNLEFTQKASYTDVNKNRVSSALSNAKSFIQRRQSLQKELESQQQASSQALTQSMDNLNKDLWTAESKLKENDKQIEQLRTTRMIHILLITVVAILSSYFTRNLSWTVSITVIITAVLLLL</sequence>